<organism evidence="2 3">
    <name type="scientific">Sinobacterium caligoides</name>
    <dbReference type="NCBI Taxonomy" id="933926"/>
    <lineage>
        <taxon>Bacteria</taxon>
        <taxon>Pseudomonadati</taxon>
        <taxon>Pseudomonadota</taxon>
        <taxon>Gammaproteobacteria</taxon>
        <taxon>Cellvibrionales</taxon>
        <taxon>Spongiibacteraceae</taxon>
        <taxon>Sinobacterium</taxon>
    </lineage>
</organism>
<protein>
    <submittedName>
        <fullName evidence="2">Uncharacterized protein DUF2721</fullName>
    </submittedName>
</protein>
<dbReference type="InterPro" id="IPR021279">
    <property type="entry name" value="DUF2721"/>
</dbReference>
<dbReference type="OrthoDB" id="5465259at2"/>
<dbReference type="RefSeq" id="WP_123710922.1">
    <property type="nucleotide sequence ID" value="NZ_RKHR01000003.1"/>
</dbReference>
<dbReference type="EMBL" id="RKHR01000003">
    <property type="protein sequence ID" value="ROS04970.1"/>
    <property type="molecule type" value="Genomic_DNA"/>
</dbReference>
<evidence type="ECO:0000313" key="2">
    <source>
        <dbReference type="EMBL" id="ROS04970.1"/>
    </source>
</evidence>
<proteinExistence type="predicted"/>
<keyword evidence="1" id="KW-1133">Transmembrane helix</keyword>
<sequence>MLEISTIGQIVRLAVAPVFLLSGIAALLGVLTSRFGRITDMARAVERQYNLIKDHEDDEVMRHSLHNMWKRARLINRAVGQCVTAALLISFVVILLFLGHLVPMDLSTPIEMLFVLAMTLLSVGLMNFFREIHMATDSLKMELTIADDNLAHIDRYSQ</sequence>
<keyword evidence="1" id="KW-0472">Membrane</keyword>
<keyword evidence="3" id="KW-1185">Reference proteome</keyword>
<gene>
    <name evidence="2" type="ORF">EDC56_0488</name>
</gene>
<dbReference type="Pfam" id="PF11026">
    <property type="entry name" value="DUF2721"/>
    <property type="match status" value="1"/>
</dbReference>
<evidence type="ECO:0000256" key="1">
    <source>
        <dbReference type="SAM" id="Phobius"/>
    </source>
</evidence>
<comment type="caution">
    <text evidence="2">The sequence shown here is derived from an EMBL/GenBank/DDBJ whole genome shotgun (WGS) entry which is preliminary data.</text>
</comment>
<feature type="transmembrane region" description="Helical" evidence="1">
    <location>
        <begin position="110"/>
        <end position="129"/>
    </location>
</feature>
<name>A0A3N2DYN8_9GAMM</name>
<reference evidence="2 3" key="1">
    <citation type="submission" date="2018-11" db="EMBL/GenBank/DDBJ databases">
        <title>Genomic Encyclopedia of Type Strains, Phase IV (KMG-IV): sequencing the most valuable type-strain genomes for metagenomic binning, comparative biology and taxonomic classification.</title>
        <authorList>
            <person name="Goeker M."/>
        </authorList>
    </citation>
    <scope>NUCLEOTIDE SEQUENCE [LARGE SCALE GENOMIC DNA]</scope>
    <source>
        <strain evidence="2 3">DSM 100316</strain>
    </source>
</reference>
<dbReference type="Proteomes" id="UP000275394">
    <property type="component" value="Unassembled WGS sequence"/>
</dbReference>
<accession>A0A3N2DYN8</accession>
<keyword evidence="1" id="KW-0812">Transmembrane</keyword>
<feature type="transmembrane region" description="Helical" evidence="1">
    <location>
        <begin position="78"/>
        <end position="98"/>
    </location>
</feature>
<dbReference type="AlphaFoldDB" id="A0A3N2DYN8"/>
<feature type="transmembrane region" description="Helical" evidence="1">
    <location>
        <begin position="6"/>
        <end position="31"/>
    </location>
</feature>
<evidence type="ECO:0000313" key="3">
    <source>
        <dbReference type="Proteomes" id="UP000275394"/>
    </source>
</evidence>